<evidence type="ECO:0000313" key="2">
    <source>
        <dbReference type="Proteomes" id="UP000006860"/>
    </source>
</evidence>
<evidence type="ECO:0008006" key="3">
    <source>
        <dbReference type="Google" id="ProtNLM"/>
    </source>
</evidence>
<accession>F0SH72</accession>
<organism evidence="1 2">
    <name type="scientific">Rubinisphaera brasiliensis (strain ATCC 49424 / DSM 5305 / JCM 21570 / IAM 15109 / NBRC 103401 / IFAM 1448)</name>
    <name type="common">Planctomyces brasiliensis</name>
    <dbReference type="NCBI Taxonomy" id="756272"/>
    <lineage>
        <taxon>Bacteria</taxon>
        <taxon>Pseudomonadati</taxon>
        <taxon>Planctomycetota</taxon>
        <taxon>Planctomycetia</taxon>
        <taxon>Planctomycetales</taxon>
        <taxon>Planctomycetaceae</taxon>
        <taxon>Rubinisphaera</taxon>
    </lineage>
</organism>
<evidence type="ECO:0000313" key="1">
    <source>
        <dbReference type="EMBL" id="ADY60613.1"/>
    </source>
</evidence>
<sequence>MIVESTKSSSGVQDLIQRIRDQGVDAAQKEADRILAEAKQRAADIVATAKAEAEAEKTQARKEIEAHRAASLDALQLAARDTVLDLKARVIAKFEEFVNRLVVSATRDEQLVRNVVLVIAGRAAEEFVQDKDVEIRISKALLGEPTMANEAKLSILGLSTEMLREGIDLTPDDEIEGGARVRLIEEKLEIDLSDKAVAHLISQRLLPRFRSILEGEE</sequence>
<dbReference type="EMBL" id="CP002546">
    <property type="protein sequence ID" value="ADY60613.1"/>
    <property type="molecule type" value="Genomic_DNA"/>
</dbReference>
<protein>
    <recommendedName>
        <fullName evidence="3">H+transporting two-sector ATPase E subunit</fullName>
    </recommendedName>
</protein>
<dbReference type="RefSeq" id="WP_013629334.1">
    <property type="nucleotide sequence ID" value="NC_015174.1"/>
</dbReference>
<dbReference type="Gene3D" id="1.20.5.2950">
    <property type="match status" value="1"/>
</dbReference>
<proteinExistence type="predicted"/>
<keyword evidence="2" id="KW-1185">Reference proteome</keyword>
<dbReference type="STRING" id="756272.Plabr_3016"/>
<gene>
    <name evidence="1" type="ordered locus">Plabr_3016</name>
</gene>
<dbReference type="eggNOG" id="COG1390">
    <property type="taxonomic scope" value="Bacteria"/>
</dbReference>
<dbReference type="KEGG" id="pbs:Plabr_3016"/>
<reference evidence="2" key="1">
    <citation type="submission" date="2011-02" db="EMBL/GenBank/DDBJ databases">
        <title>The complete genome of Planctomyces brasiliensis DSM 5305.</title>
        <authorList>
            <person name="Lucas S."/>
            <person name="Copeland A."/>
            <person name="Lapidus A."/>
            <person name="Bruce D."/>
            <person name="Goodwin L."/>
            <person name="Pitluck S."/>
            <person name="Kyrpides N."/>
            <person name="Mavromatis K."/>
            <person name="Pagani I."/>
            <person name="Ivanova N."/>
            <person name="Ovchinnikova G."/>
            <person name="Lu M."/>
            <person name="Detter J.C."/>
            <person name="Han C."/>
            <person name="Land M."/>
            <person name="Hauser L."/>
            <person name="Markowitz V."/>
            <person name="Cheng J.-F."/>
            <person name="Hugenholtz P."/>
            <person name="Woyke T."/>
            <person name="Wu D."/>
            <person name="Tindall B."/>
            <person name="Pomrenke H.G."/>
            <person name="Brambilla E."/>
            <person name="Klenk H.-P."/>
            <person name="Eisen J.A."/>
        </authorList>
    </citation>
    <scope>NUCLEOTIDE SEQUENCE [LARGE SCALE GENOMIC DNA]</scope>
    <source>
        <strain evidence="2">ATCC 49424 / DSM 5305 / JCM 21570 / NBRC 103401 / IFAM 1448</strain>
    </source>
</reference>
<name>F0SH72_RUBBR</name>
<dbReference type="AlphaFoldDB" id="F0SH72"/>
<dbReference type="HOGENOM" id="CLU_109735_0_0_0"/>
<dbReference type="Proteomes" id="UP000006860">
    <property type="component" value="Chromosome"/>
</dbReference>